<dbReference type="PRINTS" id="PR00645">
    <property type="entry name" value="CXCCHMKINER4"/>
</dbReference>
<feature type="domain" description="G-protein coupled receptors family 1 profile" evidence="13">
    <location>
        <begin position="63"/>
        <end position="315"/>
    </location>
</feature>
<organism evidence="14 15">
    <name type="scientific">Oryzias melastigma</name>
    <name type="common">Marine medaka</name>
    <dbReference type="NCBI Taxonomy" id="30732"/>
    <lineage>
        <taxon>Eukaryota</taxon>
        <taxon>Metazoa</taxon>
        <taxon>Chordata</taxon>
        <taxon>Craniata</taxon>
        <taxon>Vertebrata</taxon>
        <taxon>Euteleostomi</taxon>
        <taxon>Actinopterygii</taxon>
        <taxon>Neopterygii</taxon>
        <taxon>Teleostei</taxon>
        <taxon>Neoteleostei</taxon>
        <taxon>Acanthomorphata</taxon>
        <taxon>Ovalentaria</taxon>
        <taxon>Atherinomorphae</taxon>
        <taxon>Beloniformes</taxon>
        <taxon>Adrianichthyidae</taxon>
        <taxon>Oryziinae</taxon>
        <taxon>Oryzias</taxon>
    </lineage>
</organism>
<evidence type="ECO:0000256" key="10">
    <source>
        <dbReference type="RuleBase" id="RU000688"/>
    </source>
</evidence>
<dbReference type="InterPro" id="IPR000276">
    <property type="entry name" value="GPCR_Rhodpsn"/>
</dbReference>
<comment type="similarity">
    <text evidence="10">Belongs to the G-protein coupled receptor 1 family.</text>
</comment>
<dbReference type="PROSITE" id="PS00237">
    <property type="entry name" value="G_PROTEIN_RECEP_F1_1"/>
    <property type="match status" value="1"/>
</dbReference>
<feature type="transmembrane region" description="Helical" evidence="12">
    <location>
        <begin position="213"/>
        <end position="237"/>
    </location>
</feature>
<dbReference type="GO" id="GO:0060326">
    <property type="term" value="P:cell chemotaxis"/>
    <property type="evidence" value="ECO:0007669"/>
    <property type="project" value="TreeGrafter"/>
</dbReference>
<keyword evidence="3 12" id="KW-1133">Transmembrane helix</keyword>
<feature type="transmembrane region" description="Helical" evidence="12">
    <location>
        <begin position="249"/>
        <end position="267"/>
    </location>
</feature>
<evidence type="ECO:0000256" key="5">
    <source>
        <dbReference type="ARBA" id="ARBA00023136"/>
    </source>
</evidence>
<comment type="subcellular location">
    <subcellularLocation>
        <location evidence="1">Membrane</location>
    </subcellularLocation>
</comment>
<dbReference type="GO" id="GO:0019957">
    <property type="term" value="F:C-C chemokine binding"/>
    <property type="evidence" value="ECO:0007669"/>
    <property type="project" value="TreeGrafter"/>
</dbReference>
<evidence type="ECO:0000256" key="3">
    <source>
        <dbReference type="ARBA" id="ARBA00022989"/>
    </source>
</evidence>
<evidence type="ECO:0000256" key="1">
    <source>
        <dbReference type="ARBA" id="ARBA00004370"/>
    </source>
</evidence>
<name>A0A3B3B5Y4_ORYME</name>
<dbReference type="GO" id="GO:0009897">
    <property type="term" value="C:external side of plasma membrane"/>
    <property type="evidence" value="ECO:0007669"/>
    <property type="project" value="TreeGrafter"/>
</dbReference>
<dbReference type="PROSITE" id="PS50262">
    <property type="entry name" value="G_PROTEIN_RECEP_F1_2"/>
    <property type="match status" value="1"/>
</dbReference>
<evidence type="ECO:0000259" key="13">
    <source>
        <dbReference type="PROSITE" id="PS50262"/>
    </source>
</evidence>
<evidence type="ECO:0000256" key="7">
    <source>
        <dbReference type="ARBA" id="ARBA00023170"/>
    </source>
</evidence>
<keyword evidence="2 10" id="KW-0812">Transmembrane</keyword>
<dbReference type="AlphaFoldDB" id="A0A3B3B5Y4"/>
<dbReference type="InterPro" id="IPR001277">
    <property type="entry name" value="CXCR4/ACKR2"/>
</dbReference>
<dbReference type="PRINTS" id="PR00237">
    <property type="entry name" value="GPCRRHODOPSN"/>
</dbReference>
<evidence type="ECO:0000256" key="12">
    <source>
        <dbReference type="SAM" id="Phobius"/>
    </source>
</evidence>
<keyword evidence="4 10" id="KW-0297">G-protein coupled receptor</keyword>
<feature type="region of interest" description="Disordered" evidence="11">
    <location>
        <begin position="343"/>
        <end position="363"/>
    </location>
</feature>
<proteinExistence type="inferred from homology"/>
<feature type="transmembrane region" description="Helical" evidence="12">
    <location>
        <begin position="121"/>
        <end position="140"/>
    </location>
</feature>
<evidence type="ECO:0000256" key="6">
    <source>
        <dbReference type="ARBA" id="ARBA00023157"/>
    </source>
</evidence>
<dbReference type="OMA" id="FTKNCLL"/>
<feature type="transmembrane region" description="Helical" evidence="12">
    <location>
        <begin position="51"/>
        <end position="72"/>
    </location>
</feature>
<feature type="transmembrane region" description="Helical" evidence="12">
    <location>
        <begin position="84"/>
        <end position="101"/>
    </location>
</feature>
<protein>
    <submittedName>
        <fullName evidence="14">Chemokine (C-X-C motif) receptor 5</fullName>
    </submittedName>
</protein>
<dbReference type="STRING" id="30732.ENSOMEP00000000443"/>
<dbReference type="GO" id="GO:0007204">
    <property type="term" value="P:positive regulation of cytosolic calcium ion concentration"/>
    <property type="evidence" value="ECO:0007669"/>
    <property type="project" value="TreeGrafter"/>
</dbReference>
<evidence type="ECO:0000256" key="8">
    <source>
        <dbReference type="ARBA" id="ARBA00023180"/>
    </source>
</evidence>
<reference evidence="14" key="2">
    <citation type="submission" date="2025-09" db="UniProtKB">
        <authorList>
            <consortium name="Ensembl"/>
        </authorList>
    </citation>
    <scope>IDENTIFICATION</scope>
</reference>
<evidence type="ECO:0000313" key="15">
    <source>
        <dbReference type="Proteomes" id="UP000261560"/>
    </source>
</evidence>
<evidence type="ECO:0000256" key="2">
    <source>
        <dbReference type="ARBA" id="ARBA00022692"/>
    </source>
</evidence>
<dbReference type="GO" id="GO:0006955">
    <property type="term" value="P:immune response"/>
    <property type="evidence" value="ECO:0007669"/>
    <property type="project" value="TreeGrafter"/>
</dbReference>
<dbReference type="GO" id="GO:0016493">
    <property type="term" value="F:C-C chemokine receptor activity"/>
    <property type="evidence" value="ECO:0007669"/>
    <property type="project" value="TreeGrafter"/>
</dbReference>
<dbReference type="InterPro" id="IPR017452">
    <property type="entry name" value="GPCR_Rhodpsn_7TM"/>
</dbReference>
<reference evidence="14" key="1">
    <citation type="submission" date="2025-08" db="UniProtKB">
        <authorList>
            <consortium name="Ensembl"/>
        </authorList>
    </citation>
    <scope>IDENTIFICATION</scope>
</reference>
<feature type="transmembrane region" description="Helical" evidence="12">
    <location>
        <begin position="161"/>
        <end position="183"/>
    </location>
</feature>
<dbReference type="GO" id="GO:0019722">
    <property type="term" value="P:calcium-mediated signaling"/>
    <property type="evidence" value="ECO:0007669"/>
    <property type="project" value="TreeGrafter"/>
</dbReference>
<keyword evidence="7 10" id="KW-0675">Receptor</keyword>
<dbReference type="Proteomes" id="UP000261560">
    <property type="component" value="Unplaced"/>
</dbReference>
<keyword evidence="9 10" id="KW-0807">Transducer</keyword>
<evidence type="ECO:0000256" key="9">
    <source>
        <dbReference type="ARBA" id="ARBA00023224"/>
    </source>
</evidence>
<keyword evidence="8" id="KW-0325">Glycoprotein</keyword>
<evidence type="ECO:0000256" key="4">
    <source>
        <dbReference type="ARBA" id="ARBA00023040"/>
    </source>
</evidence>
<keyword evidence="15" id="KW-1185">Reference proteome</keyword>
<dbReference type="InterPro" id="IPR050119">
    <property type="entry name" value="CCR1-9-like"/>
</dbReference>
<accession>A0A3B3B5Y4</accession>
<dbReference type="PANTHER" id="PTHR10489">
    <property type="entry name" value="CELL ADHESION MOLECULE"/>
    <property type="match status" value="1"/>
</dbReference>
<dbReference type="Pfam" id="PF00001">
    <property type="entry name" value="7tm_1"/>
    <property type="match status" value="1"/>
</dbReference>
<dbReference type="Ensembl" id="ENSOMET00000015844.1">
    <property type="protein sequence ID" value="ENSOMEP00000000443.1"/>
    <property type="gene ID" value="ENSOMEG00000001343.1"/>
</dbReference>
<dbReference type="SUPFAM" id="SSF81321">
    <property type="entry name" value="Family A G protein-coupled receptor-like"/>
    <property type="match status" value="1"/>
</dbReference>
<dbReference type="GeneTree" id="ENSGT01050000244848"/>
<dbReference type="Gene3D" id="1.20.1070.10">
    <property type="entry name" value="Rhodopsin 7-helix transmembrane proteins"/>
    <property type="match status" value="1"/>
</dbReference>
<sequence length="363" mass="41182">YHSPLLYLCSIHDNIFYFSAFQMTYNLDNHTVICDEKELGLQSFRSIVQPVLYSIIFLLGLTGNGLMITILLRRRHRLRITEIYLLHLAVADLMLLSTFPFETIDGIANWVFGDFLCMAKGVLENLNLLCGSLLLACIGFDRYLAIVHAIPSMQSRRPGKVHQVCGVLWFICLLLSFPNAVFLSVEKLRNSSLDCYYYRFEIHAHDWVLANRILHHVCFFFSIVVMSYCYTALVVTLWKSPKRKAKKGAVRLALLVTLVFCVCWLPYNVALLIQTLVDLDVMTYNSCGFLTLLSKSSIVTKTLGLSHCCLNPFLYAFAGAQFRSELVQLLVRMGCSRVFARGQGQSRPSISEGTTTNSTTFMN</sequence>
<keyword evidence="5 12" id="KW-0472">Membrane</keyword>
<evidence type="ECO:0000256" key="11">
    <source>
        <dbReference type="SAM" id="MobiDB-lite"/>
    </source>
</evidence>
<dbReference type="PANTHER" id="PTHR10489:SF618">
    <property type="entry name" value="C-X-C CHEMOKINE RECEPTOR TYPE 5"/>
    <property type="match status" value="1"/>
</dbReference>
<dbReference type="PaxDb" id="30732-ENSOMEP00000000443"/>
<evidence type="ECO:0000313" key="14">
    <source>
        <dbReference type="Ensembl" id="ENSOMEP00000000443.1"/>
    </source>
</evidence>
<keyword evidence="6" id="KW-1015">Disulfide bond</keyword>